<evidence type="ECO:0000313" key="3">
    <source>
        <dbReference type="Proteomes" id="UP000198893"/>
    </source>
</evidence>
<dbReference type="Pfam" id="PF05170">
    <property type="entry name" value="AsmA"/>
    <property type="match status" value="2"/>
</dbReference>
<dbReference type="GO" id="GO:0005886">
    <property type="term" value="C:plasma membrane"/>
    <property type="evidence" value="ECO:0007669"/>
    <property type="project" value="TreeGrafter"/>
</dbReference>
<dbReference type="GO" id="GO:0090313">
    <property type="term" value="P:regulation of protein targeting to membrane"/>
    <property type="evidence" value="ECO:0007669"/>
    <property type="project" value="TreeGrafter"/>
</dbReference>
<organism evidence="2 3">
    <name type="scientific">Salinihabitans flavidus</name>
    <dbReference type="NCBI Taxonomy" id="569882"/>
    <lineage>
        <taxon>Bacteria</taxon>
        <taxon>Pseudomonadati</taxon>
        <taxon>Pseudomonadota</taxon>
        <taxon>Alphaproteobacteria</taxon>
        <taxon>Rhodobacterales</taxon>
        <taxon>Roseobacteraceae</taxon>
        <taxon>Salinihabitans</taxon>
    </lineage>
</organism>
<dbReference type="InterPro" id="IPR007844">
    <property type="entry name" value="AsmA"/>
</dbReference>
<name>A0A1H8RFA5_9RHOB</name>
<proteinExistence type="predicted"/>
<dbReference type="EMBL" id="FODS01000008">
    <property type="protein sequence ID" value="SEO65012.1"/>
    <property type="molecule type" value="Genomic_DNA"/>
</dbReference>
<evidence type="ECO:0000313" key="2">
    <source>
        <dbReference type="EMBL" id="SEO65012.1"/>
    </source>
</evidence>
<evidence type="ECO:0000259" key="1">
    <source>
        <dbReference type="Pfam" id="PF05170"/>
    </source>
</evidence>
<reference evidence="2 3" key="1">
    <citation type="submission" date="2016-10" db="EMBL/GenBank/DDBJ databases">
        <authorList>
            <person name="de Groot N.N."/>
        </authorList>
    </citation>
    <scope>NUCLEOTIDE SEQUENCE [LARGE SCALE GENOMIC DNA]</scope>
    <source>
        <strain evidence="2 3">DSM 27842</strain>
    </source>
</reference>
<feature type="domain" description="AsmA" evidence="1">
    <location>
        <begin position="13"/>
        <end position="187"/>
    </location>
</feature>
<dbReference type="STRING" id="569882.SAMN04490248_108130"/>
<dbReference type="InterPro" id="IPR052894">
    <property type="entry name" value="AsmA-related"/>
</dbReference>
<feature type="domain" description="AsmA" evidence="1">
    <location>
        <begin position="400"/>
        <end position="527"/>
    </location>
</feature>
<dbReference type="Proteomes" id="UP000198893">
    <property type="component" value="Unassembled WGS sequence"/>
</dbReference>
<protein>
    <submittedName>
        <fullName evidence="2">AsmA protein</fullName>
    </submittedName>
</protein>
<dbReference type="PANTHER" id="PTHR30441">
    <property type="entry name" value="DUF748 DOMAIN-CONTAINING PROTEIN"/>
    <property type="match status" value="1"/>
</dbReference>
<accession>A0A1H8RFA5</accession>
<dbReference type="AlphaFoldDB" id="A0A1H8RFA5"/>
<sequence length="645" mass="66319">MVKGYVMRVIRALIAAGVVLVLAAGGLLLALPGEKIARIAADQVAAQTGRDLQFDGEVGISWYPVLGVTTGPVRFGNAEWSQAGPMFRAESLKIGVDVMALIGGDIRITQIDTEAPVIVLERAADGRVNWTFTQAGAADGGGAAPSASEGSGRAFSLDQVSIRNAALRYVDHGDESIAFSDVDAELSWGGAGRAAELSLSVTPDRERVQITASLADPGALLAGGVSALEAEVRAAGNTARFAGRAGLAPEAEGRLTLDLPRPGAFMAALGQGAAGIPGPVSLDGQVSYTRDGRLSLREGKARLAGNAADVEADVTLGGKPDVTARIAAGQLDLSALTGAGASGSGDGAGADAEGWSTARIDASALGAFDGTITLSAAGIDLGGFTLGQSRATVTVDNARAVVTLDQVQGYQGTITGEVVANNRSGFSVGGKLRAAGIEMQDLLSDAAGLTRLSGQADGELSFLGVGGSVDAIMNALSGSGSLSIGRGRIAGIDLDKLLRGDPSGGTTVFDSLTGTMAIDKGVMRNDDLRMDLPNVLARGKGRVGLGARDIDYTLTPQLRNETETGLAVPVRIRGPWSDPRIWPDMEAVVDQNFAKERDAVKQKLEQEVKDRLGVETEEGQSVEDAIEKKLEKEIGDKLRNLLGGN</sequence>
<dbReference type="PANTHER" id="PTHR30441:SF4">
    <property type="entry name" value="PROTEIN ASMA"/>
    <property type="match status" value="1"/>
</dbReference>
<gene>
    <name evidence="2" type="ORF">SAMN04490248_108130</name>
</gene>
<keyword evidence="3" id="KW-1185">Reference proteome</keyword>